<protein>
    <submittedName>
        <fullName evidence="1">Uncharacterized protein</fullName>
    </submittedName>
</protein>
<dbReference type="AlphaFoldDB" id="A0A6A5KJL5"/>
<dbReference type="Proteomes" id="UP000800040">
    <property type="component" value="Unassembled WGS sequence"/>
</dbReference>
<gene>
    <name evidence="1" type="ORF">BDW02DRAFT_567715</name>
</gene>
<reference evidence="1" key="1">
    <citation type="submission" date="2020-01" db="EMBL/GenBank/DDBJ databases">
        <authorList>
            <consortium name="DOE Joint Genome Institute"/>
            <person name="Haridas S."/>
            <person name="Albert R."/>
            <person name="Binder M."/>
            <person name="Bloem J."/>
            <person name="Labutti K."/>
            <person name="Salamov A."/>
            <person name="Andreopoulos B."/>
            <person name="Baker S.E."/>
            <person name="Barry K."/>
            <person name="Bills G."/>
            <person name="Bluhm B.H."/>
            <person name="Cannon C."/>
            <person name="Castanera R."/>
            <person name="Culley D.E."/>
            <person name="Daum C."/>
            <person name="Ezra D."/>
            <person name="Gonzalez J.B."/>
            <person name="Henrissat B."/>
            <person name="Kuo A."/>
            <person name="Liang C."/>
            <person name="Lipzen A."/>
            <person name="Lutzoni F."/>
            <person name="Magnuson J."/>
            <person name="Mondo S."/>
            <person name="Nolan M."/>
            <person name="Ohm R."/>
            <person name="Pangilinan J."/>
            <person name="Park H.-J."/>
            <person name="Ramirez L."/>
            <person name="Alfaro M."/>
            <person name="Sun H."/>
            <person name="Tritt A."/>
            <person name="Yoshinaga Y."/>
            <person name="Zwiers L.-H."/>
            <person name="Turgeon B.G."/>
            <person name="Goodwin S.B."/>
            <person name="Spatafora J.W."/>
            <person name="Crous P.W."/>
            <person name="Grigoriev I.V."/>
        </authorList>
    </citation>
    <scope>NUCLEOTIDE SEQUENCE</scope>
    <source>
        <strain evidence="1">P77</strain>
    </source>
</reference>
<accession>A0A6A5KJL5</accession>
<name>A0A6A5KJL5_9PLEO</name>
<evidence type="ECO:0000313" key="1">
    <source>
        <dbReference type="EMBL" id="KAF1835676.1"/>
    </source>
</evidence>
<organism evidence="1 2">
    <name type="scientific">Decorospora gaudefroyi</name>
    <dbReference type="NCBI Taxonomy" id="184978"/>
    <lineage>
        <taxon>Eukaryota</taxon>
        <taxon>Fungi</taxon>
        <taxon>Dikarya</taxon>
        <taxon>Ascomycota</taxon>
        <taxon>Pezizomycotina</taxon>
        <taxon>Dothideomycetes</taxon>
        <taxon>Pleosporomycetidae</taxon>
        <taxon>Pleosporales</taxon>
        <taxon>Pleosporineae</taxon>
        <taxon>Pleosporaceae</taxon>
        <taxon>Decorospora</taxon>
    </lineage>
</organism>
<dbReference type="Gene3D" id="3.30.420.10">
    <property type="entry name" value="Ribonuclease H-like superfamily/Ribonuclease H"/>
    <property type="match status" value="1"/>
</dbReference>
<dbReference type="OrthoDB" id="5410741at2759"/>
<dbReference type="GO" id="GO:0003676">
    <property type="term" value="F:nucleic acid binding"/>
    <property type="evidence" value="ECO:0007669"/>
    <property type="project" value="InterPro"/>
</dbReference>
<dbReference type="EMBL" id="ML975283">
    <property type="protein sequence ID" value="KAF1835676.1"/>
    <property type="molecule type" value="Genomic_DNA"/>
</dbReference>
<sequence>MYSSSHTDTEEEWDGFCSALKECWRRIPTKLIRRLIMSMPRRIAACKKAQGWQTNTDHTRNFWPKNKSFILYSG</sequence>
<dbReference type="InterPro" id="IPR036397">
    <property type="entry name" value="RNaseH_sf"/>
</dbReference>
<evidence type="ECO:0000313" key="2">
    <source>
        <dbReference type="Proteomes" id="UP000800040"/>
    </source>
</evidence>
<keyword evidence="2" id="KW-1185">Reference proteome</keyword>
<proteinExistence type="predicted"/>